<dbReference type="PANTHER" id="PTHR37544">
    <property type="entry name" value="SPRAY-RELATED"/>
    <property type="match status" value="1"/>
</dbReference>
<proteinExistence type="predicted"/>
<keyword evidence="1" id="KW-1133">Transmembrane helix</keyword>
<reference evidence="2 3" key="1">
    <citation type="submission" date="2024-09" db="EMBL/GenBank/DDBJ databases">
        <title>Itraconazole resistance in Madurella fahalii resulting from another homologue of gene encoding cytochrome P450 14-alpha sterol demethylase (CYP51).</title>
        <authorList>
            <person name="Yoshioka I."/>
            <person name="Fahal A.H."/>
            <person name="Kaneko S."/>
            <person name="Yaguchi T."/>
        </authorList>
    </citation>
    <scope>NUCLEOTIDE SEQUENCE [LARGE SCALE GENOMIC DNA]</scope>
    <source>
        <strain evidence="2 3">IFM 68171</strain>
    </source>
</reference>
<feature type="transmembrane region" description="Helical" evidence="1">
    <location>
        <begin position="453"/>
        <end position="477"/>
    </location>
</feature>
<name>A0ABQ0GF82_9PEZI</name>
<dbReference type="Pfam" id="PF11915">
    <property type="entry name" value="DUF3433"/>
    <property type="match status" value="1"/>
</dbReference>
<feature type="transmembrane region" description="Helical" evidence="1">
    <location>
        <begin position="387"/>
        <end position="404"/>
    </location>
</feature>
<feature type="transmembrane region" description="Helical" evidence="1">
    <location>
        <begin position="93"/>
        <end position="116"/>
    </location>
</feature>
<evidence type="ECO:0000313" key="2">
    <source>
        <dbReference type="EMBL" id="GAB1316399.1"/>
    </source>
</evidence>
<feature type="transmembrane region" description="Helical" evidence="1">
    <location>
        <begin position="489"/>
        <end position="510"/>
    </location>
</feature>
<dbReference type="RefSeq" id="XP_070918130.1">
    <property type="nucleotide sequence ID" value="XM_071062029.1"/>
</dbReference>
<evidence type="ECO:0000313" key="3">
    <source>
        <dbReference type="Proteomes" id="UP001628179"/>
    </source>
</evidence>
<feature type="transmembrane region" description="Helical" evidence="1">
    <location>
        <begin position="346"/>
        <end position="365"/>
    </location>
</feature>
<accession>A0ABQ0GF82</accession>
<feature type="transmembrane region" description="Helical" evidence="1">
    <location>
        <begin position="215"/>
        <end position="234"/>
    </location>
</feature>
<keyword evidence="3" id="KW-1185">Reference proteome</keyword>
<comment type="caution">
    <text evidence="2">The sequence shown here is derived from an EMBL/GenBank/DDBJ whole genome shotgun (WGS) entry which is preliminary data.</text>
</comment>
<dbReference type="EMBL" id="BAAFSV010000003">
    <property type="protein sequence ID" value="GAB1316399.1"/>
    <property type="molecule type" value="Genomic_DNA"/>
</dbReference>
<gene>
    <name evidence="2" type="ORF">MFIFM68171_06609</name>
</gene>
<keyword evidence="1" id="KW-0472">Membrane</keyword>
<dbReference type="Proteomes" id="UP001628179">
    <property type="component" value="Unassembled WGS sequence"/>
</dbReference>
<keyword evidence="1" id="KW-0812">Transmembrane</keyword>
<sequence>MVPETTLITTNFLGLPTTITTVPGDALLRTIITITTNPLGSPTTLTTAIPATSLVVTQTNFLGLPTATLTAYPVFPHILGSTPAEITVPSSSLTYLTVYFLPLILTLLLLVPIQLIDAEIKLLLPFRSLARPGGSTTALTMRISGGLREVWIGLVLLWRERDRLSLVSDLLVAASAVLVSLSGETIGLKLRGSCIKHNLNTCFITLAVFRTPARFAQVLLVLLAAGVAAVMWCLRQKTGVATHPGSLAAVCVLMQMKEAKEAVKEVRVRCVEGSEDGNLRKGLAGKRFFVGRLVGEGKGRGVSYGIVPVDAGMPLGVKWGLKRALPLRERDKEEEKWLSVGRKERVVQGSFLMVLVGLLTLILYYENVVWEDPTMNAFEWFMDSQDFGANMLFTCLGVLIQFVWEDFFYNFFKMNTYCRMALMPQAARHSVLEERTINAFTGIWRALRQLEPLAGAMAFVTLLSKLLPLLLSGVPFATAQTFYAHEICTWGSIALLIIMIIVLITHMWLVKWPYMPVSLDSLAGCIYYVCDSAMLADYARLSMLDKRERDLRIQRMGRKYRFGWMTGLSGERRVAVDYAEGETGYKLKTLGPHGFGSVA</sequence>
<protein>
    <submittedName>
        <fullName evidence="2">Uncharacterized protein</fullName>
    </submittedName>
</protein>
<dbReference type="InterPro" id="IPR021840">
    <property type="entry name" value="DUF3433"/>
</dbReference>
<dbReference type="PANTHER" id="PTHR37544:SF3">
    <property type="entry name" value="SPRAY"/>
    <property type="match status" value="1"/>
</dbReference>
<evidence type="ECO:0000256" key="1">
    <source>
        <dbReference type="SAM" id="Phobius"/>
    </source>
</evidence>
<organism evidence="2 3">
    <name type="scientific">Madurella fahalii</name>
    <dbReference type="NCBI Taxonomy" id="1157608"/>
    <lineage>
        <taxon>Eukaryota</taxon>
        <taxon>Fungi</taxon>
        <taxon>Dikarya</taxon>
        <taxon>Ascomycota</taxon>
        <taxon>Pezizomycotina</taxon>
        <taxon>Sordariomycetes</taxon>
        <taxon>Sordariomycetidae</taxon>
        <taxon>Sordariales</taxon>
        <taxon>Sordariales incertae sedis</taxon>
        <taxon>Madurella</taxon>
    </lineage>
</organism>
<dbReference type="GeneID" id="98177352"/>